<keyword evidence="2" id="KW-1185">Reference proteome</keyword>
<dbReference type="RefSeq" id="WP_162384193.1">
    <property type="nucleotide sequence ID" value="NZ_CP045997.1"/>
</dbReference>
<dbReference type="AlphaFoldDB" id="A0A6P1VL38"/>
<dbReference type="EMBL" id="CP045997">
    <property type="protein sequence ID" value="QHV93773.1"/>
    <property type="molecule type" value="Genomic_DNA"/>
</dbReference>
<reference evidence="1 2" key="1">
    <citation type="submission" date="2019-11" db="EMBL/GenBank/DDBJ databases">
        <title>Spirosoma endbachense sp. nov., isolated from a natural salt meadow.</title>
        <authorList>
            <person name="Rojas J."/>
            <person name="Ambika Manirajan B."/>
            <person name="Ratering S."/>
            <person name="Suarez C."/>
            <person name="Geissler-Plaum R."/>
            <person name="Schnell S."/>
        </authorList>
    </citation>
    <scope>NUCLEOTIDE SEQUENCE [LARGE SCALE GENOMIC DNA]</scope>
    <source>
        <strain evidence="1 2">I-24</strain>
    </source>
</reference>
<gene>
    <name evidence="1" type="ORF">GJR95_01450</name>
</gene>
<proteinExistence type="predicted"/>
<accession>A0A6P1VL38</accession>
<organism evidence="1 2">
    <name type="scientific">Spirosoma endbachense</name>
    <dbReference type="NCBI Taxonomy" id="2666025"/>
    <lineage>
        <taxon>Bacteria</taxon>
        <taxon>Pseudomonadati</taxon>
        <taxon>Bacteroidota</taxon>
        <taxon>Cytophagia</taxon>
        <taxon>Cytophagales</taxon>
        <taxon>Cytophagaceae</taxon>
        <taxon>Spirosoma</taxon>
    </lineage>
</organism>
<dbReference type="KEGG" id="senf:GJR95_01450"/>
<protein>
    <submittedName>
        <fullName evidence="1">Uncharacterized protein</fullName>
    </submittedName>
</protein>
<evidence type="ECO:0000313" key="1">
    <source>
        <dbReference type="EMBL" id="QHV93773.1"/>
    </source>
</evidence>
<sequence length="88" mass="10386">MQANSTRPDEALFIDQNKYDQLPFAIQLGALLLWGLKLTSYQHETRLWELYHFNEFFAKIEYDEKGQPSSVRTHSTIQLIEFLHGELN</sequence>
<evidence type="ECO:0000313" key="2">
    <source>
        <dbReference type="Proteomes" id="UP000464577"/>
    </source>
</evidence>
<name>A0A6P1VL38_9BACT</name>
<dbReference type="Proteomes" id="UP000464577">
    <property type="component" value="Chromosome"/>
</dbReference>